<dbReference type="PATRIC" id="fig|1122146.4.peg.827"/>
<keyword evidence="1" id="KW-0472">Membrane</keyword>
<protein>
    <submittedName>
        <fullName evidence="2">Uncharacterized protein</fullName>
    </submittedName>
</protein>
<organism evidence="2 3">
    <name type="scientific">Ligilactobacillus ceti DSM 22408</name>
    <dbReference type="NCBI Taxonomy" id="1122146"/>
    <lineage>
        <taxon>Bacteria</taxon>
        <taxon>Bacillati</taxon>
        <taxon>Bacillota</taxon>
        <taxon>Bacilli</taxon>
        <taxon>Lactobacillales</taxon>
        <taxon>Lactobacillaceae</taxon>
        <taxon>Ligilactobacillus</taxon>
    </lineage>
</organism>
<keyword evidence="3" id="KW-1185">Reference proteome</keyword>
<dbReference type="STRING" id="1122146.IV53_GL000797"/>
<reference evidence="2 3" key="1">
    <citation type="journal article" date="2015" name="Genome Announc.">
        <title>Expanding the biotechnology potential of lactobacilli through comparative genomics of 213 strains and associated genera.</title>
        <authorList>
            <person name="Sun Z."/>
            <person name="Harris H.M."/>
            <person name="McCann A."/>
            <person name="Guo C."/>
            <person name="Argimon S."/>
            <person name="Zhang W."/>
            <person name="Yang X."/>
            <person name="Jeffery I.B."/>
            <person name="Cooney J.C."/>
            <person name="Kagawa T.F."/>
            <person name="Liu W."/>
            <person name="Song Y."/>
            <person name="Salvetti E."/>
            <person name="Wrobel A."/>
            <person name="Rasinkangas P."/>
            <person name="Parkhill J."/>
            <person name="Rea M.C."/>
            <person name="O'Sullivan O."/>
            <person name="Ritari J."/>
            <person name="Douillard F.P."/>
            <person name="Paul Ross R."/>
            <person name="Yang R."/>
            <person name="Briner A.E."/>
            <person name="Felis G.E."/>
            <person name="de Vos W.M."/>
            <person name="Barrangou R."/>
            <person name="Klaenhammer T.R."/>
            <person name="Caufield P.W."/>
            <person name="Cui Y."/>
            <person name="Zhang H."/>
            <person name="O'Toole P.W."/>
        </authorList>
    </citation>
    <scope>NUCLEOTIDE SEQUENCE [LARGE SCALE GENOMIC DNA]</scope>
    <source>
        <strain evidence="2 3">DSM 22408</strain>
    </source>
</reference>
<accession>A0A0R2KHS7</accession>
<keyword evidence="1" id="KW-1133">Transmembrane helix</keyword>
<dbReference type="AlphaFoldDB" id="A0A0R2KHS7"/>
<keyword evidence="1" id="KW-0812">Transmembrane</keyword>
<comment type="caution">
    <text evidence="2">The sequence shown here is derived from an EMBL/GenBank/DDBJ whole genome shotgun (WGS) entry which is preliminary data.</text>
</comment>
<dbReference type="RefSeq" id="WP_027107228.1">
    <property type="nucleotide sequence ID" value="NZ_JQBZ01000025.1"/>
</dbReference>
<evidence type="ECO:0000256" key="1">
    <source>
        <dbReference type="SAM" id="Phobius"/>
    </source>
</evidence>
<evidence type="ECO:0000313" key="3">
    <source>
        <dbReference type="Proteomes" id="UP000051500"/>
    </source>
</evidence>
<feature type="transmembrane region" description="Helical" evidence="1">
    <location>
        <begin position="44"/>
        <end position="62"/>
    </location>
</feature>
<sequence>MKLKQTLALIGFSCLISLTSLLNSHVQAQSLLLAAKTSDQAKKGGLIIGIFIILIVISLIAGRKKKQ</sequence>
<name>A0A0R2KHS7_9LACO</name>
<dbReference type="EMBL" id="JQBZ01000025">
    <property type="protein sequence ID" value="KRN88827.1"/>
    <property type="molecule type" value="Genomic_DNA"/>
</dbReference>
<dbReference type="Proteomes" id="UP000051500">
    <property type="component" value="Unassembled WGS sequence"/>
</dbReference>
<proteinExistence type="predicted"/>
<gene>
    <name evidence="2" type="ORF">IV53_GL000797</name>
</gene>
<evidence type="ECO:0000313" key="2">
    <source>
        <dbReference type="EMBL" id="KRN88827.1"/>
    </source>
</evidence>